<evidence type="ECO:0000256" key="12">
    <source>
        <dbReference type="PROSITE-ProRule" id="PRU01360"/>
    </source>
</evidence>
<feature type="signal peptide" evidence="14">
    <location>
        <begin position="1"/>
        <end position="25"/>
    </location>
</feature>
<protein>
    <submittedName>
        <fullName evidence="17">TonB-dependent receptor</fullName>
    </submittedName>
</protein>
<keyword evidence="11 12" id="KW-0998">Cell outer membrane</keyword>
<dbReference type="InterPro" id="IPR037066">
    <property type="entry name" value="Plug_dom_sf"/>
</dbReference>
<feature type="domain" description="TonB-dependent receptor plug" evidence="16">
    <location>
        <begin position="49"/>
        <end position="157"/>
    </location>
</feature>
<dbReference type="Pfam" id="PF00593">
    <property type="entry name" value="TonB_dep_Rec_b-barrel"/>
    <property type="match status" value="1"/>
</dbReference>
<dbReference type="AlphaFoldDB" id="A0A8J2Y5Z9"/>
<evidence type="ECO:0000256" key="8">
    <source>
        <dbReference type="ARBA" id="ARBA00023065"/>
    </source>
</evidence>
<gene>
    <name evidence="17" type="ORF">GCM10011312_10890</name>
</gene>
<accession>A0A8J2Y5Z9</accession>
<evidence type="ECO:0000256" key="3">
    <source>
        <dbReference type="ARBA" id="ARBA00022452"/>
    </source>
</evidence>
<sequence length="698" mass="78175">MTQYFYKLYLKVKTLLLLCFPIVCISQTPQDTTSLSEVIVLSTLIKKELQETTMAVSVLTEKELQQTDGVLLTSLLNKTPGVLMEQGALNTNRITIRGIGSRSQYSTNRVKAYFEEIPLSNAEGETVIEDIDLETLGKVEIIKGPNATTYGSGLGGVITLFGKSVSDTTSSAKARLTAGSFELIKQSYSAGIGLSDGSIFTNYSNLKTDGFRENSGYNRKSFHIQANYNFGSKHSLTYLGVFTRLKAFIASSLNFEDFTNQPENAATNWAEAQGYESYDKLLLGVAHTFRVSESWNIKSSVFLNYKDAYEPRPFDILDDTSSGMGFRVKINYKNQLFSFPFEASLGSEYLTENYSFSLFENLYQSIPENESVEGDEFSSIKQKRSNTTLFLQMETRLSERLLLEKGVSFNETRYTLQDVFQQPQNPEKQTYTFGNIWTPRVGVSYKLARGKNIYASVSNGYSVPTVAETLTPEGQINTSLLPEKGTNYEAGIKLNWFANALYTEVNVFSTQIKNLLVARRVAEDQYVGINAGESSHSGVEFLVHYNYYTSSGIQINPFVSGNINHFKFEEFIDEEQDFSGNQLTGTPKYKWTAGLNILTPTGFAVNVLYNAVGEIPLNDANDLYSESYELMNLKSTYTFQIKKDFEIQLSAGVNNLFDEQYAASILPNAVSFGNAAPRYYYPGNPRNYFGGISLNYLF</sequence>
<dbReference type="InterPro" id="IPR012910">
    <property type="entry name" value="Plug_dom"/>
</dbReference>
<name>A0A8J2Y5Z9_9FLAO</name>
<dbReference type="GO" id="GO:0015344">
    <property type="term" value="F:siderophore uptake transmembrane transporter activity"/>
    <property type="evidence" value="ECO:0007669"/>
    <property type="project" value="TreeGrafter"/>
</dbReference>
<evidence type="ECO:0000259" key="16">
    <source>
        <dbReference type="Pfam" id="PF07715"/>
    </source>
</evidence>
<comment type="subcellular location">
    <subcellularLocation>
        <location evidence="1 12">Cell outer membrane</location>
        <topology evidence="1 12">Multi-pass membrane protein</topology>
    </subcellularLocation>
</comment>
<evidence type="ECO:0000256" key="5">
    <source>
        <dbReference type="ARBA" id="ARBA00022692"/>
    </source>
</evidence>
<dbReference type="GO" id="GO:0009279">
    <property type="term" value="C:cell outer membrane"/>
    <property type="evidence" value="ECO:0007669"/>
    <property type="project" value="UniProtKB-SubCell"/>
</dbReference>
<keyword evidence="10 12" id="KW-0472">Membrane</keyword>
<dbReference type="InterPro" id="IPR039426">
    <property type="entry name" value="TonB-dep_rcpt-like"/>
</dbReference>
<dbReference type="InterPro" id="IPR036942">
    <property type="entry name" value="Beta-barrel_TonB_sf"/>
</dbReference>
<evidence type="ECO:0000259" key="15">
    <source>
        <dbReference type="Pfam" id="PF00593"/>
    </source>
</evidence>
<evidence type="ECO:0000256" key="4">
    <source>
        <dbReference type="ARBA" id="ARBA00022496"/>
    </source>
</evidence>
<keyword evidence="7" id="KW-0408">Iron</keyword>
<evidence type="ECO:0000256" key="2">
    <source>
        <dbReference type="ARBA" id="ARBA00022448"/>
    </source>
</evidence>
<evidence type="ECO:0000313" key="17">
    <source>
        <dbReference type="EMBL" id="GGD88853.1"/>
    </source>
</evidence>
<dbReference type="Proteomes" id="UP000652231">
    <property type="component" value="Unassembled WGS sequence"/>
</dbReference>
<evidence type="ECO:0000256" key="14">
    <source>
        <dbReference type="SAM" id="SignalP"/>
    </source>
</evidence>
<keyword evidence="9 13" id="KW-0798">TonB box</keyword>
<keyword evidence="3 12" id="KW-1134">Transmembrane beta strand</keyword>
<reference evidence="17" key="2">
    <citation type="submission" date="2020-09" db="EMBL/GenBank/DDBJ databases">
        <authorList>
            <person name="Sun Q."/>
            <person name="Zhou Y."/>
        </authorList>
    </citation>
    <scope>NUCLEOTIDE SEQUENCE</scope>
    <source>
        <strain evidence="17">CGMCC 1.12924</strain>
    </source>
</reference>
<dbReference type="Pfam" id="PF07715">
    <property type="entry name" value="Plug"/>
    <property type="match status" value="1"/>
</dbReference>
<dbReference type="Gene3D" id="2.170.130.10">
    <property type="entry name" value="TonB-dependent receptor, plug domain"/>
    <property type="match status" value="1"/>
</dbReference>
<dbReference type="SUPFAM" id="SSF56935">
    <property type="entry name" value="Porins"/>
    <property type="match status" value="1"/>
</dbReference>
<evidence type="ECO:0000256" key="1">
    <source>
        <dbReference type="ARBA" id="ARBA00004571"/>
    </source>
</evidence>
<dbReference type="PROSITE" id="PS52016">
    <property type="entry name" value="TONB_DEPENDENT_REC_3"/>
    <property type="match status" value="1"/>
</dbReference>
<keyword evidence="4" id="KW-0410">Iron transport</keyword>
<dbReference type="Gene3D" id="2.40.170.20">
    <property type="entry name" value="TonB-dependent receptor, beta-barrel domain"/>
    <property type="match status" value="1"/>
</dbReference>
<evidence type="ECO:0000256" key="9">
    <source>
        <dbReference type="ARBA" id="ARBA00023077"/>
    </source>
</evidence>
<keyword evidence="6 14" id="KW-0732">Signal</keyword>
<keyword evidence="5 12" id="KW-0812">Transmembrane</keyword>
<evidence type="ECO:0000256" key="10">
    <source>
        <dbReference type="ARBA" id="ARBA00023136"/>
    </source>
</evidence>
<evidence type="ECO:0000313" key="18">
    <source>
        <dbReference type="Proteomes" id="UP000652231"/>
    </source>
</evidence>
<keyword evidence="17" id="KW-0675">Receptor</keyword>
<keyword evidence="2 12" id="KW-0813">Transport</keyword>
<comment type="caution">
    <text evidence="17">The sequence shown here is derived from an EMBL/GenBank/DDBJ whole genome shotgun (WGS) entry which is preliminary data.</text>
</comment>
<proteinExistence type="inferred from homology"/>
<dbReference type="EMBL" id="BMGK01000004">
    <property type="protein sequence ID" value="GGD88853.1"/>
    <property type="molecule type" value="Genomic_DNA"/>
</dbReference>
<evidence type="ECO:0000256" key="13">
    <source>
        <dbReference type="RuleBase" id="RU003357"/>
    </source>
</evidence>
<keyword evidence="18" id="KW-1185">Reference proteome</keyword>
<evidence type="ECO:0000256" key="7">
    <source>
        <dbReference type="ARBA" id="ARBA00023004"/>
    </source>
</evidence>
<comment type="similarity">
    <text evidence="12 13">Belongs to the TonB-dependent receptor family.</text>
</comment>
<feature type="chain" id="PRO_5035269548" evidence="14">
    <location>
        <begin position="26"/>
        <end position="698"/>
    </location>
</feature>
<keyword evidence="8" id="KW-0406">Ion transport</keyword>
<organism evidence="17 18">
    <name type="scientific">Planktosalinus lacus</name>
    <dbReference type="NCBI Taxonomy" id="1526573"/>
    <lineage>
        <taxon>Bacteria</taxon>
        <taxon>Pseudomonadati</taxon>
        <taxon>Bacteroidota</taxon>
        <taxon>Flavobacteriia</taxon>
        <taxon>Flavobacteriales</taxon>
        <taxon>Flavobacteriaceae</taxon>
        <taxon>Planktosalinus</taxon>
    </lineage>
</organism>
<dbReference type="PANTHER" id="PTHR32552">
    <property type="entry name" value="FERRICHROME IRON RECEPTOR-RELATED"/>
    <property type="match status" value="1"/>
</dbReference>
<reference evidence="17" key="1">
    <citation type="journal article" date="2014" name="Int. J. Syst. Evol. Microbiol.">
        <title>Complete genome sequence of Corynebacterium casei LMG S-19264T (=DSM 44701T), isolated from a smear-ripened cheese.</title>
        <authorList>
            <consortium name="US DOE Joint Genome Institute (JGI-PGF)"/>
            <person name="Walter F."/>
            <person name="Albersmeier A."/>
            <person name="Kalinowski J."/>
            <person name="Ruckert C."/>
        </authorList>
    </citation>
    <scope>NUCLEOTIDE SEQUENCE</scope>
    <source>
        <strain evidence="17">CGMCC 1.12924</strain>
    </source>
</reference>
<evidence type="ECO:0000256" key="6">
    <source>
        <dbReference type="ARBA" id="ARBA00022729"/>
    </source>
</evidence>
<dbReference type="PANTHER" id="PTHR32552:SF68">
    <property type="entry name" value="FERRICHROME OUTER MEMBRANE TRANSPORTER_PHAGE RECEPTOR"/>
    <property type="match status" value="1"/>
</dbReference>
<dbReference type="CDD" id="cd01347">
    <property type="entry name" value="ligand_gated_channel"/>
    <property type="match status" value="1"/>
</dbReference>
<feature type="domain" description="TonB-dependent receptor-like beta-barrel" evidence="15">
    <location>
        <begin position="225"/>
        <end position="656"/>
    </location>
</feature>
<evidence type="ECO:0000256" key="11">
    <source>
        <dbReference type="ARBA" id="ARBA00023237"/>
    </source>
</evidence>
<dbReference type="InterPro" id="IPR000531">
    <property type="entry name" value="Beta-barrel_TonB"/>
</dbReference>